<dbReference type="AlphaFoldDB" id="B7B8R6"/>
<accession>B7B8R6</accession>
<comment type="caution">
    <text evidence="1">The sequence shown here is derived from an EMBL/GenBank/DDBJ whole genome shotgun (WGS) entry which is preliminary data.</text>
</comment>
<reference evidence="1 2" key="2">
    <citation type="submission" date="2008-10" db="EMBL/GenBank/DDBJ databases">
        <authorList>
            <person name="Fulton L."/>
            <person name="Clifton S."/>
            <person name="Fulton B."/>
            <person name="Xu J."/>
            <person name="Minx P."/>
            <person name="Pepin K.H."/>
            <person name="Johnson M."/>
            <person name="Bhonagiri V."/>
            <person name="Nash W.E."/>
            <person name="Mardis E.R."/>
            <person name="Wilson R.K."/>
        </authorList>
    </citation>
    <scope>NUCLEOTIDE SEQUENCE [LARGE SCALE GENOMIC DNA]</scope>
    <source>
        <strain evidence="1 2">DSM 18315</strain>
    </source>
</reference>
<evidence type="ECO:0000313" key="2">
    <source>
        <dbReference type="Proteomes" id="UP000005510"/>
    </source>
</evidence>
<proteinExistence type="predicted"/>
<dbReference type="STRING" id="537006.PRABACTJOHN_01418"/>
<dbReference type="GeneID" id="93407811"/>
<name>B7B8R6_9BACT</name>
<organism evidence="1 2">
    <name type="scientific">Parabacteroides johnsonii DSM 18315</name>
    <dbReference type="NCBI Taxonomy" id="537006"/>
    <lineage>
        <taxon>Bacteria</taxon>
        <taxon>Pseudomonadati</taxon>
        <taxon>Bacteroidota</taxon>
        <taxon>Bacteroidia</taxon>
        <taxon>Bacteroidales</taxon>
        <taxon>Tannerellaceae</taxon>
        <taxon>Parabacteroides</taxon>
    </lineage>
</organism>
<dbReference type="Proteomes" id="UP000005510">
    <property type="component" value="Unassembled WGS sequence"/>
</dbReference>
<sequence>MYRIKTSDLLSGKDIAEELTSIEVVKNISDDLCETKQHYLMAAFSSGYKIEFSFDKENNICQYIMVEEFNKKREKQNINIEFVDDIFIFGQYIDDVKGKLKNNITKNGSIRTGNIELYFEENKVDSLYYFPKQNIGNNHLNS</sequence>
<gene>
    <name evidence="1" type="ORF">PRABACTJOHN_01418</name>
</gene>
<dbReference type="EMBL" id="ABYH01000127">
    <property type="protein sequence ID" value="EEC97178.1"/>
    <property type="molecule type" value="Genomic_DNA"/>
</dbReference>
<reference evidence="1 2" key="1">
    <citation type="submission" date="2008-10" db="EMBL/GenBank/DDBJ databases">
        <title>Draft genome sequence of Parabacteroides johnsonii (DSM 18315).</title>
        <authorList>
            <person name="Sudarsanam P."/>
            <person name="Ley R."/>
            <person name="Guruge J."/>
            <person name="Turnbaugh P.J."/>
            <person name="Mahowald M."/>
            <person name="Liep D."/>
            <person name="Gordon J."/>
        </authorList>
    </citation>
    <scope>NUCLEOTIDE SEQUENCE [LARGE SCALE GENOMIC DNA]</scope>
    <source>
        <strain evidence="1 2">DSM 18315</strain>
    </source>
</reference>
<dbReference type="RefSeq" id="WP_008148072.1">
    <property type="nucleotide sequence ID" value="NZ_CP102285.1"/>
</dbReference>
<evidence type="ECO:0000313" key="1">
    <source>
        <dbReference type="EMBL" id="EEC97178.1"/>
    </source>
</evidence>
<dbReference type="HOGENOM" id="CLU_160522_0_0_10"/>
<protein>
    <submittedName>
        <fullName evidence="1">Uncharacterized protein</fullName>
    </submittedName>
</protein>